<reference evidence="2" key="1">
    <citation type="journal article" date="2019" name="Int. J. Syst. Evol. Microbiol.">
        <title>The Global Catalogue of Microorganisms (GCM) 10K type strain sequencing project: providing services to taxonomists for standard genome sequencing and annotation.</title>
        <authorList>
            <consortium name="The Broad Institute Genomics Platform"/>
            <consortium name="The Broad Institute Genome Sequencing Center for Infectious Disease"/>
            <person name="Wu L."/>
            <person name="Ma J."/>
        </authorList>
    </citation>
    <scope>NUCLEOTIDE SEQUENCE [LARGE SCALE GENOMIC DNA]</scope>
    <source>
        <strain evidence="2">KCTC 42644</strain>
    </source>
</reference>
<sequence>MLEADIHDRAARLVKSAQTYVHQNFGISLSPHPAPLRGLPHFLLDRYSFWLGNLFGQPVLLMVFGAQSVGPVASLLKQRDIVRQHMGEQRTLLVIDHITPRMRQQLIEHRVAFLSPGKQLYVPDALIDLREHRQSEPAPPPEHLSPTAQLLLLASLLGHDVDDASLTRLADSYQVAIMSMSRAVDELKALEIAEDRRVGRQRRLRFRCQGRELWQAAETYLQSPVRKKRLVSGYVPGDAAPLAGESALAHYTMLAVPRIECRATPASVWKRMARHLDLTPAWAYDERGIEIETWTYDPFVLAPGNAVVDQLSLYLSIRHHPDERVTQAAEQMLEIFPW</sequence>
<keyword evidence="2" id="KW-1185">Reference proteome</keyword>
<gene>
    <name evidence="1" type="ORF">ACFOMD_02015</name>
</gene>
<evidence type="ECO:0008006" key="3">
    <source>
        <dbReference type="Google" id="ProtNLM"/>
    </source>
</evidence>
<dbReference type="RefSeq" id="WP_380856020.1">
    <property type="nucleotide sequence ID" value="NZ_JBHRXV010000001.1"/>
</dbReference>
<accession>A0ABV7X5Q8</accession>
<evidence type="ECO:0000313" key="2">
    <source>
        <dbReference type="Proteomes" id="UP001595615"/>
    </source>
</evidence>
<name>A0ABV7X5Q8_9SPHN</name>
<evidence type="ECO:0000313" key="1">
    <source>
        <dbReference type="EMBL" id="MFC3711327.1"/>
    </source>
</evidence>
<dbReference type="Proteomes" id="UP001595615">
    <property type="component" value="Unassembled WGS sequence"/>
</dbReference>
<protein>
    <recommendedName>
        <fullName evidence="3">MarR family transcriptional regulator</fullName>
    </recommendedName>
</protein>
<proteinExistence type="predicted"/>
<comment type="caution">
    <text evidence="1">The sequence shown here is derived from an EMBL/GenBank/DDBJ whole genome shotgun (WGS) entry which is preliminary data.</text>
</comment>
<organism evidence="1 2">
    <name type="scientific">Sphingoaurantiacus capsulatus</name>
    <dbReference type="NCBI Taxonomy" id="1771310"/>
    <lineage>
        <taxon>Bacteria</taxon>
        <taxon>Pseudomonadati</taxon>
        <taxon>Pseudomonadota</taxon>
        <taxon>Alphaproteobacteria</taxon>
        <taxon>Sphingomonadales</taxon>
        <taxon>Sphingosinicellaceae</taxon>
        <taxon>Sphingoaurantiacus</taxon>
    </lineage>
</organism>
<dbReference type="EMBL" id="JBHRXV010000001">
    <property type="protein sequence ID" value="MFC3711327.1"/>
    <property type="molecule type" value="Genomic_DNA"/>
</dbReference>